<comment type="caution">
    <text evidence="1">The sequence shown here is derived from an EMBL/GenBank/DDBJ whole genome shotgun (WGS) entry which is preliminary data.</text>
</comment>
<reference evidence="1" key="1">
    <citation type="submission" date="2021-06" db="EMBL/GenBank/DDBJ databases">
        <authorList>
            <person name="Kallberg Y."/>
            <person name="Tangrot J."/>
            <person name="Rosling A."/>
        </authorList>
    </citation>
    <scope>NUCLEOTIDE SEQUENCE</scope>
    <source>
        <strain evidence="1">IL203A</strain>
    </source>
</reference>
<evidence type="ECO:0000313" key="2">
    <source>
        <dbReference type="Proteomes" id="UP000789702"/>
    </source>
</evidence>
<keyword evidence="2" id="KW-1185">Reference proteome</keyword>
<organism evidence="1 2">
    <name type="scientific">Dentiscutata heterogama</name>
    <dbReference type="NCBI Taxonomy" id="1316150"/>
    <lineage>
        <taxon>Eukaryota</taxon>
        <taxon>Fungi</taxon>
        <taxon>Fungi incertae sedis</taxon>
        <taxon>Mucoromycota</taxon>
        <taxon>Glomeromycotina</taxon>
        <taxon>Glomeromycetes</taxon>
        <taxon>Diversisporales</taxon>
        <taxon>Gigasporaceae</taxon>
        <taxon>Dentiscutata</taxon>
    </lineage>
</organism>
<dbReference type="Proteomes" id="UP000789702">
    <property type="component" value="Unassembled WGS sequence"/>
</dbReference>
<name>A0ACA9L1A7_9GLOM</name>
<accession>A0ACA9L1A7</accession>
<sequence length="44" mass="5477">CFDIDKFDLENDFWKDIFYDSENELDLFEDDNLKKLNINYYNDS</sequence>
<evidence type="ECO:0000313" key="1">
    <source>
        <dbReference type="EMBL" id="CAG8500604.1"/>
    </source>
</evidence>
<dbReference type="EMBL" id="CAJVPU010002411">
    <property type="protein sequence ID" value="CAG8500604.1"/>
    <property type="molecule type" value="Genomic_DNA"/>
</dbReference>
<protein>
    <submittedName>
        <fullName evidence="1">12699_t:CDS:1</fullName>
    </submittedName>
</protein>
<gene>
    <name evidence="1" type="ORF">DHETER_LOCUS2989</name>
</gene>
<feature type="non-terminal residue" evidence="1">
    <location>
        <position position="1"/>
    </location>
</feature>
<proteinExistence type="predicted"/>